<evidence type="ECO:0008006" key="3">
    <source>
        <dbReference type="Google" id="ProtNLM"/>
    </source>
</evidence>
<evidence type="ECO:0000313" key="2">
    <source>
        <dbReference type="EMBL" id="MPM17837.1"/>
    </source>
</evidence>
<comment type="caution">
    <text evidence="2">The sequence shown here is derived from an EMBL/GenBank/DDBJ whole genome shotgun (WGS) entry which is preliminary data.</text>
</comment>
<reference evidence="2" key="1">
    <citation type="submission" date="2019-08" db="EMBL/GenBank/DDBJ databases">
        <authorList>
            <person name="Kucharzyk K."/>
            <person name="Murdoch R.W."/>
            <person name="Higgins S."/>
            <person name="Loffler F."/>
        </authorList>
    </citation>
    <scope>NUCLEOTIDE SEQUENCE</scope>
</reference>
<keyword evidence="1" id="KW-0472">Membrane</keyword>
<gene>
    <name evidence="2" type="ORF">SDC9_64236</name>
</gene>
<organism evidence="2">
    <name type="scientific">bioreactor metagenome</name>
    <dbReference type="NCBI Taxonomy" id="1076179"/>
    <lineage>
        <taxon>unclassified sequences</taxon>
        <taxon>metagenomes</taxon>
        <taxon>ecological metagenomes</taxon>
    </lineage>
</organism>
<dbReference type="AlphaFoldDB" id="A0A644XPD5"/>
<evidence type="ECO:0000256" key="1">
    <source>
        <dbReference type="SAM" id="Phobius"/>
    </source>
</evidence>
<dbReference type="EMBL" id="VSSQ01002870">
    <property type="protein sequence ID" value="MPM17837.1"/>
    <property type="molecule type" value="Genomic_DNA"/>
</dbReference>
<proteinExistence type="predicted"/>
<feature type="transmembrane region" description="Helical" evidence="1">
    <location>
        <begin position="33"/>
        <end position="51"/>
    </location>
</feature>
<protein>
    <recommendedName>
        <fullName evidence="3">DUF5673 domain-containing protein</fullName>
    </recommendedName>
</protein>
<feature type="transmembrane region" description="Helical" evidence="1">
    <location>
        <begin position="57"/>
        <end position="79"/>
    </location>
</feature>
<keyword evidence="1" id="KW-0812">Transmembrane</keyword>
<sequence>MIILLEHIISNINTYRMLDNPVLTFRYSYIHKIINITSLAALWGYTIYFFINRSLDLIFIMNSIVITTLCFSLLFMSLIENQITHKGISLTNLGIYLWNDIDRVEFDNKYLIVYYKVKIPITKPINCIKVKLPSEKSEEILNAIESNLNKKIIYTKS</sequence>
<name>A0A644XPD5_9ZZZZ</name>
<accession>A0A644XPD5</accession>
<keyword evidence="1" id="KW-1133">Transmembrane helix</keyword>